<dbReference type="InterPro" id="IPR050559">
    <property type="entry name" value="P-Pant_transferase_sf"/>
</dbReference>
<dbReference type="PANTHER" id="PTHR12215">
    <property type="entry name" value="PHOSPHOPANTETHEINE TRANSFERASE"/>
    <property type="match status" value="1"/>
</dbReference>
<keyword evidence="5" id="KW-1185">Reference proteome</keyword>
<dbReference type="GO" id="GO:0016740">
    <property type="term" value="F:transferase activity"/>
    <property type="evidence" value="ECO:0007669"/>
    <property type="project" value="UniProtKB-KW"/>
</dbReference>
<dbReference type="RefSeq" id="WP_187756304.1">
    <property type="nucleotide sequence ID" value="NZ_JABURY010000021.1"/>
</dbReference>
<evidence type="ECO:0000256" key="2">
    <source>
        <dbReference type="ARBA" id="ARBA00022679"/>
    </source>
</evidence>
<reference evidence="4 5" key="1">
    <citation type="submission" date="2020-06" db="EMBL/GenBank/DDBJ databases">
        <title>Frischella cerana isolated from Apis cerana gut homogenate.</title>
        <authorList>
            <person name="Wolter L.A."/>
            <person name="Suenami S."/>
            <person name="Miyazaki R."/>
        </authorList>
    </citation>
    <scope>NUCLEOTIDE SEQUENCE [LARGE SCALE GENOMIC DNA]</scope>
    <source>
        <strain evidence="4 5">Ac13</strain>
    </source>
</reference>
<accession>A0ABR7R078</accession>
<organism evidence="4 5">
    <name type="scientific">Frischella japonica</name>
    <dbReference type="NCBI Taxonomy" id="2741544"/>
    <lineage>
        <taxon>Bacteria</taxon>
        <taxon>Pseudomonadati</taxon>
        <taxon>Pseudomonadota</taxon>
        <taxon>Gammaproteobacteria</taxon>
        <taxon>Orbales</taxon>
        <taxon>Orbaceae</taxon>
        <taxon>Frischella</taxon>
    </lineage>
</organism>
<name>A0ABR7R078_9GAMM</name>
<evidence type="ECO:0000259" key="3">
    <source>
        <dbReference type="Pfam" id="PF01648"/>
    </source>
</evidence>
<sequence length="213" mass="24689">MRENYVLAQLANVNQFDTSAMLASPLISPQVINHAKQLHGKRQKQFITCRYLLAELLNDHYGISCLPLIIIGNNQRPQFEKTNLPDFNISHSGDYVAIAICSNGKIGIDIEQDRPRKQYRKIAAQFFSEHENTWLNQQADGLSAFWQLWTLREAALKLYAKSVWQMKELQLNMQKKQISASFADNFYYHHQPLEQIYLSICCEQPITQICLNQ</sequence>
<dbReference type="SUPFAM" id="SSF56214">
    <property type="entry name" value="4'-phosphopantetheinyl transferase"/>
    <property type="match status" value="2"/>
</dbReference>
<dbReference type="InterPro" id="IPR008278">
    <property type="entry name" value="4-PPantetheinyl_Trfase_dom"/>
</dbReference>
<evidence type="ECO:0000313" key="4">
    <source>
        <dbReference type="EMBL" id="MBC9131864.1"/>
    </source>
</evidence>
<keyword evidence="2 4" id="KW-0808">Transferase</keyword>
<comment type="caution">
    <text evidence="4">The sequence shown here is derived from an EMBL/GenBank/DDBJ whole genome shotgun (WGS) entry which is preliminary data.</text>
</comment>
<feature type="domain" description="4'-phosphopantetheinyl transferase" evidence="3">
    <location>
        <begin position="106"/>
        <end position="179"/>
    </location>
</feature>
<gene>
    <name evidence="4" type="ORF">FcAc13_11195</name>
</gene>
<proteinExistence type="inferred from homology"/>
<comment type="similarity">
    <text evidence="1">Belongs to the P-Pant transferase superfamily. Gsp/Sfp/HetI/AcpT family.</text>
</comment>
<protein>
    <submittedName>
        <fullName evidence="4">4'-phosphopantetheinyl transferase superfamily protein</fullName>
    </submittedName>
</protein>
<evidence type="ECO:0000256" key="1">
    <source>
        <dbReference type="ARBA" id="ARBA00010990"/>
    </source>
</evidence>
<dbReference type="Proteomes" id="UP000651208">
    <property type="component" value="Unassembled WGS sequence"/>
</dbReference>
<dbReference type="PANTHER" id="PTHR12215:SF10">
    <property type="entry name" value="L-AMINOADIPATE-SEMIALDEHYDE DEHYDROGENASE-PHOSPHOPANTETHEINYL TRANSFERASE"/>
    <property type="match status" value="1"/>
</dbReference>
<dbReference type="EMBL" id="JABURY010000021">
    <property type="protein sequence ID" value="MBC9131864.1"/>
    <property type="molecule type" value="Genomic_DNA"/>
</dbReference>
<dbReference type="InterPro" id="IPR037143">
    <property type="entry name" value="4-PPantetheinyl_Trfase_dom_sf"/>
</dbReference>
<dbReference type="Pfam" id="PF01648">
    <property type="entry name" value="ACPS"/>
    <property type="match status" value="1"/>
</dbReference>
<evidence type="ECO:0000313" key="5">
    <source>
        <dbReference type="Proteomes" id="UP000651208"/>
    </source>
</evidence>
<dbReference type="Gene3D" id="3.90.470.20">
    <property type="entry name" value="4'-phosphopantetheinyl transferase domain"/>
    <property type="match status" value="2"/>
</dbReference>